<protein>
    <submittedName>
        <fullName evidence="1">Uncharacterized protein</fullName>
    </submittedName>
</protein>
<comment type="caution">
    <text evidence="1">The sequence shown here is derived from an EMBL/GenBank/DDBJ whole genome shotgun (WGS) entry which is preliminary data.</text>
</comment>
<dbReference type="EMBL" id="LQPN01000033">
    <property type="protein sequence ID" value="ORW49987.1"/>
    <property type="molecule type" value="Genomic_DNA"/>
</dbReference>
<gene>
    <name evidence="1" type="ORF">AWB90_08270</name>
</gene>
<dbReference type="STRING" id="767916.AWB91_03260"/>
<dbReference type="Proteomes" id="UP000193285">
    <property type="component" value="Unassembled WGS sequence"/>
</dbReference>
<proteinExistence type="predicted"/>
<sequence>MKPPHDDSIWPDDTRRAAVALALAAATDSDMQFQDVIDSIESALGSGRGLQFVMELIRLLTAELGDQFGNPASAAAYRQLAAEAQAYEDDMRASGEWRETP</sequence>
<evidence type="ECO:0000313" key="2">
    <source>
        <dbReference type="Proteomes" id="UP000193285"/>
    </source>
</evidence>
<evidence type="ECO:0000313" key="1">
    <source>
        <dbReference type="EMBL" id="ORW49987.1"/>
    </source>
</evidence>
<organism evidence="1 2">
    <name type="scientific">Mycobacterium paraense</name>
    <dbReference type="NCBI Taxonomy" id="767916"/>
    <lineage>
        <taxon>Bacteria</taxon>
        <taxon>Bacillati</taxon>
        <taxon>Actinomycetota</taxon>
        <taxon>Actinomycetes</taxon>
        <taxon>Mycobacteriales</taxon>
        <taxon>Mycobacteriaceae</taxon>
        <taxon>Mycobacterium</taxon>
        <taxon>Mycobacterium simiae complex</taxon>
    </lineage>
</organism>
<accession>A0A1X2AF46</accession>
<reference evidence="1 2" key="1">
    <citation type="journal article" date="2015" name="Emerg. Microbes Infect.">
        <title>Characterization of 17 strains belonging to the Mycobacterium simiae complex and description of Mycobacterium paraense sp. nov.</title>
        <authorList>
            <person name="Fusco da Costa A.R."/>
            <person name="Fedrizzi T."/>
            <person name="Lopes M.L."/>
            <person name="Pecorari M."/>
            <person name="Oliveira da Costa W.L."/>
            <person name="Giacobazzi E."/>
            <person name="da Costa Bahia J.R."/>
            <person name="De Sanctis V."/>
            <person name="Batista Lima K.V."/>
            <person name="Bertorelli R."/>
            <person name="Grottola A."/>
            <person name="Fabio A."/>
            <person name="Mariottini A."/>
            <person name="Ferretti P."/>
            <person name="Di Leva F."/>
            <person name="Fregni Serpini G."/>
            <person name="Tagliazucchi S."/>
            <person name="Rumpianesi F."/>
            <person name="Jousson O."/>
            <person name="Segata N."/>
            <person name="Tortoli E."/>
        </authorList>
    </citation>
    <scope>NUCLEOTIDE SEQUENCE [LARGE SCALE GENOMIC DNA]</scope>
    <source>
        <strain evidence="1 2">IEC33</strain>
    </source>
</reference>
<dbReference type="RefSeq" id="WP_085244516.1">
    <property type="nucleotide sequence ID" value="NZ_LQPN01000033.1"/>
</dbReference>
<dbReference type="AlphaFoldDB" id="A0A1X2AF46"/>
<dbReference type="OrthoDB" id="4733677at2"/>
<name>A0A1X2AF46_9MYCO</name>